<dbReference type="FunFam" id="2.40.50.140:FF:000174">
    <property type="entry name" value="DNA replication licensing factor mcm10"/>
    <property type="match status" value="1"/>
</dbReference>
<dbReference type="EMBL" id="KZ559198">
    <property type="protein sequence ID" value="PLB33688.1"/>
    <property type="molecule type" value="Genomic_DNA"/>
</dbReference>
<evidence type="ECO:0000256" key="5">
    <source>
        <dbReference type="ARBA" id="ARBA00022771"/>
    </source>
</evidence>
<keyword evidence="12" id="KW-1185">Reference proteome</keyword>
<comment type="similarity">
    <text evidence="2">Belongs to the MCM10 family.</text>
</comment>
<feature type="compositionally biased region" description="Basic and acidic residues" evidence="8">
    <location>
        <begin position="23"/>
        <end position="34"/>
    </location>
</feature>
<feature type="region of interest" description="Disordered" evidence="8">
    <location>
        <begin position="684"/>
        <end position="714"/>
    </location>
</feature>
<dbReference type="GeneID" id="36527342"/>
<dbReference type="InterPro" id="IPR012340">
    <property type="entry name" value="NA-bd_OB-fold"/>
</dbReference>
<feature type="compositionally biased region" description="Low complexity" evidence="8">
    <location>
        <begin position="347"/>
        <end position="357"/>
    </location>
</feature>
<evidence type="ECO:0000259" key="9">
    <source>
        <dbReference type="Pfam" id="PF09329"/>
    </source>
</evidence>
<feature type="region of interest" description="Disordered" evidence="8">
    <location>
        <begin position="729"/>
        <end position="833"/>
    </location>
</feature>
<comment type="subcellular location">
    <subcellularLocation>
        <location evidence="1">Nucleus</location>
    </subcellularLocation>
</comment>
<reference evidence="11 12" key="1">
    <citation type="submission" date="2017-12" db="EMBL/GenBank/DDBJ databases">
        <authorList>
            <consortium name="DOE Joint Genome Institute"/>
            <person name="Haridas S."/>
            <person name="Kjaerbolling I."/>
            <person name="Vesth T.C."/>
            <person name="Frisvad J.C."/>
            <person name="Nybo J.L."/>
            <person name="Theobald S."/>
            <person name="Kuo A."/>
            <person name="Bowyer P."/>
            <person name="Matsuda Y."/>
            <person name="Mondo S."/>
            <person name="Lyhne E.K."/>
            <person name="Kogle M.E."/>
            <person name="Clum A."/>
            <person name="Lipzen A."/>
            <person name="Salamov A."/>
            <person name="Ngan C.Y."/>
            <person name="Daum C."/>
            <person name="Chiniquy J."/>
            <person name="Barry K."/>
            <person name="LaButti K."/>
            <person name="Simmons B.A."/>
            <person name="Magnuson J.K."/>
            <person name="Mortensen U.H."/>
            <person name="Larsen T.O."/>
            <person name="Grigoriev I.V."/>
            <person name="Baker S.E."/>
            <person name="Andersen M.R."/>
            <person name="Nordberg H.P."/>
            <person name="Cantor M.N."/>
            <person name="Hua S.X."/>
        </authorList>
    </citation>
    <scope>NUCLEOTIDE SEQUENCE [LARGE SCALE GENOMIC DNA]</scope>
    <source>
        <strain evidence="11 12">CBS 102.13</strain>
    </source>
</reference>
<feature type="domain" description="Zinc finger Mcm10/DnaG-type" evidence="9">
    <location>
        <begin position="536"/>
        <end position="581"/>
    </location>
</feature>
<dbReference type="OrthoDB" id="273123at2759"/>
<feature type="compositionally biased region" description="Acidic residues" evidence="8">
    <location>
        <begin position="61"/>
        <end position="73"/>
    </location>
</feature>
<evidence type="ECO:0000256" key="7">
    <source>
        <dbReference type="ARBA" id="ARBA00023242"/>
    </source>
</evidence>
<feature type="compositionally biased region" description="Low complexity" evidence="8">
    <location>
        <begin position="116"/>
        <end position="127"/>
    </location>
</feature>
<feature type="compositionally biased region" description="Pro residues" evidence="8">
    <location>
        <begin position="1"/>
        <end position="10"/>
    </location>
</feature>
<proteinExistence type="inferred from homology"/>
<keyword evidence="3" id="KW-0235">DNA replication</keyword>
<dbReference type="GO" id="GO:0006270">
    <property type="term" value="P:DNA replication initiation"/>
    <property type="evidence" value="ECO:0007669"/>
    <property type="project" value="InterPro"/>
</dbReference>
<dbReference type="GO" id="GO:0043596">
    <property type="term" value="C:nuclear replication fork"/>
    <property type="evidence" value="ECO:0007669"/>
    <property type="project" value="TreeGrafter"/>
</dbReference>
<evidence type="ECO:0000256" key="2">
    <source>
        <dbReference type="ARBA" id="ARBA00009679"/>
    </source>
</evidence>
<evidence type="ECO:0000256" key="1">
    <source>
        <dbReference type="ARBA" id="ARBA00004123"/>
    </source>
</evidence>
<evidence type="ECO:0000259" key="10">
    <source>
        <dbReference type="Pfam" id="PF22379"/>
    </source>
</evidence>
<evidence type="ECO:0000256" key="8">
    <source>
        <dbReference type="SAM" id="MobiDB-lite"/>
    </source>
</evidence>
<dbReference type="Pfam" id="PF22379">
    <property type="entry name" value="OB_MCM10"/>
    <property type="match status" value="1"/>
</dbReference>
<dbReference type="AlphaFoldDB" id="A0A2I2EZ78"/>
<keyword evidence="5" id="KW-0863">Zinc-finger</keyword>
<evidence type="ECO:0000313" key="11">
    <source>
        <dbReference type="EMBL" id="PLB33688.1"/>
    </source>
</evidence>
<feature type="compositionally biased region" description="Polar residues" evidence="8">
    <location>
        <begin position="731"/>
        <end position="740"/>
    </location>
</feature>
<evidence type="ECO:0000256" key="3">
    <source>
        <dbReference type="ARBA" id="ARBA00022705"/>
    </source>
</evidence>
<feature type="compositionally biased region" description="Basic and acidic residues" evidence="8">
    <location>
        <begin position="226"/>
        <end position="256"/>
    </location>
</feature>
<feature type="compositionally biased region" description="Gly residues" evidence="8">
    <location>
        <begin position="608"/>
        <end position="625"/>
    </location>
</feature>
<feature type="compositionally biased region" description="Basic and acidic residues" evidence="8">
    <location>
        <begin position="688"/>
        <end position="709"/>
    </location>
</feature>
<feature type="region of interest" description="Disordered" evidence="8">
    <location>
        <begin position="87"/>
        <end position="376"/>
    </location>
</feature>
<name>A0A2I2EZ78_ASPCN</name>
<dbReference type="Proteomes" id="UP000234585">
    <property type="component" value="Unassembled WGS sequence"/>
</dbReference>
<keyword evidence="7" id="KW-0539">Nucleus</keyword>
<dbReference type="GO" id="GO:0003688">
    <property type="term" value="F:DNA replication origin binding"/>
    <property type="evidence" value="ECO:0007669"/>
    <property type="project" value="TreeGrafter"/>
</dbReference>
<feature type="compositionally biased region" description="Acidic residues" evidence="8">
    <location>
        <begin position="821"/>
        <end position="833"/>
    </location>
</feature>
<dbReference type="InterPro" id="IPR055065">
    <property type="entry name" value="OB_MCM10"/>
</dbReference>
<evidence type="ECO:0000313" key="12">
    <source>
        <dbReference type="Proteomes" id="UP000234585"/>
    </source>
</evidence>
<dbReference type="RefSeq" id="XP_024667700.1">
    <property type="nucleotide sequence ID" value="XM_024820182.1"/>
</dbReference>
<gene>
    <name evidence="11" type="ORF">BDW47DRAFT_90404</name>
</gene>
<dbReference type="PANTHER" id="PTHR13454">
    <property type="entry name" value="PROTEIN MCM10 HOMOLOG"/>
    <property type="match status" value="1"/>
</dbReference>
<feature type="compositionally biased region" description="Polar residues" evidence="8">
    <location>
        <begin position="286"/>
        <end position="296"/>
    </location>
</feature>
<dbReference type="GO" id="GO:0003697">
    <property type="term" value="F:single-stranded DNA binding"/>
    <property type="evidence" value="ECO:0007669"/>
    <property type="project" value="InterPro"/>
</dbReference>
<feature type="compositionally biased region" description="Basic and acidic residues" evidence="8">
    <location>
        <begin position="132"/>
        <end position="146"/>
    </location>
</feature>
<dbReference type="InterPro" id="IPR040184">
    <property type="entry name" value="Mcm10"/>
</dbReference>
<feature type="compositionally biased region" description="Polar residues" evidence="8">
    <location>
        <begin position="39"/>
        <end position="48"/>
    </location>
</feature>
<protein>
    <submittedName>
        <fullName evidence="11">Uncharacterized protein</fullName>
    </submittedName>
</protein>
<feature type="domain" description="MCM10 OB-fold" evidence="10">
    <location>
        <begin position="380"/>
        <end position="528"/>
    </location>
</feature>
<evidence type="ECO:0000256" key="4">
    <source>
        <dbReference type="ARBA" id="ARBA00022723"/>
    </source>
</evidence>
<feature type="region of interest" description="Disordered" evidence="8">
    <location>
        <begin position="582"/>
        <end position="636"/>
    </location>
</feature>
<dbReference type="Pfam" id="PF09329">
    <property type="entry name" value="zf-primase"/>
    <property type="match status" value="1"/>
</dbReference>
<accession>A0A2I2EZ78</accession>
<keyword evidence="6" id="KW-0862">Zinc</keyword>
<feature type="compositionally biased region" description="Basic and acidic residues" evidence="8">
    <location>
        <begin position="323"/>
        <end position="335"/>
    </location>
</feature>
<sequence>MSGPSWPPQSPRDALLSSPSGRKKYEEMQRRRETLGSPLRNSATTPNLRNKARQLLSDGVESGDDDEEDDEETLQLKLAAIEAKLKLKRLQKDRDRPGTPRSSVPEDGSALARPESAFSFSRASLRSPQRSSRNDISREPGNRRSPDPVQVPLSPTRRPPPSADPVSPRRYLLGIDKGLRGGEVSLKRPPASRLGSRPASTTGNRGDFVSHSGNILASMTAGGDANRPKSFSERMAEGRNVEKAERARRDRAERVQASRSSAFQFDKAEVEGFKATAQARAGSPVRSPTRNRQAESFSRDDVLRSYNQMKPPTLKRSHTSPSMRKEDEDTREPRSYFHRRSNKSESEALPSLPSSSSGEYANGNAVAPEKAPDSSKFEPFSGIHLSNRILPHSFLNRTLADKKVLKIPDLLRTIKGPAFELPEEIDTDYVVFGIVASKSEPKAIKDRRNNSTKEADTFDDGLNNTSRYMVITLTDLKWSIDLFLFDTAFPRYYRISEGMLIAILNPTIMPPPKHKLDTNKFSLNISSSDDKLLEVGNAQDIGFCKAVRKDGKTCRSWVDGRKTEFCDFHLDLQVRRTQSQRMGVNSGPGMFGPGGRSGARTGFFDDGGNAGGGKRGWSGGRGGYKNGLKPEGPQYDRMSQSTYYVAPAPKFRNGAGPSYMQSGQSPASLIDADHDDPFIAAGMMSRGLESKEERRRKKLAEQKREREITQRLVQSRAGGVGAEYLRAKNAENISSSAPRSSQEKADPSSTQGQANKDLLTGFRKAGTVKLSPLKRAHDGDRPHGNSGVKKTRFITSKGIKEAGRDSLGGVSDATVTKNNYDDDDDDDDGLDII</sequence>
<keyword evidence="4" id="KW-0479">Metal-binding</keyword>
<dbReference type="PANTHER" id="PTHR13454:SF11">
    <property type="entry name" value="PROTEIN MCM10 HOMOLOG"/>
    <property type="match status" value="1"/>
</dbReference>
<dbReference type="GO" id="GO:0008270">
    <property type="term" value="F:zinc ion binding"/>
    <property type="evidence" value="ECO:0007669"/>
    <property type="project" value="UniProtKB-KW"/>
</dbReference>
<feature type="region of interest" description="Disordered" evidence="8">
    <location>
        <begin position="1"/>
        <end position="74"/>
    </location>
</feature>
<dbReference type="Gene3D" id="2.40.50.140">
    <property type="entry name" value="Nucleic acid-binding proteins"/>
    <property type="match status" value="1"/>
</dbReference>
<dbReference type="STRING" id="41067.A0A2I2EZ78"/>
<dbReference type="InterPro" id="IPR015408">
    <property type="entry name" value="Znf_Mcm10/DnaG"/>
</dbReference>
<evidence type="ECO:0000256" key="6">
    <source>
        <dbReference type="ARBA" id="ARBA00022833"/>
    </source>
</evidence>
<organism evidence="11 12">
    <name type="scientific">Aspergillus candidus</name>
    <dbReference type="NCBI Taxonomy" id="41067"/>
    <lineage>
        <taxon>Eukaryota</taxon>
        <taxon>Fungi</taxon>
        <taxon>Dikarya</taxon>
        <taxon>Ascomycota</taxon>
        <taxon>Pezizomycotina</taxon>
        <taxon>Eurotiomycetes</taxon>
        <taxon>Eurotiomycetidae</taxon>
        <taxon>Eurotiales</taxon>
        <taxon>Aspergillaceae</taxon>
        <taxon>Aspergillus</taxon>
        <taxon>Aspergillus subgen. Circumdati</taxon>
    </lineage>
</organism>